<gene>
    <name evidence="1" type="ORF">BJ958_004157</name>
</gene>
<dbReference type="RefSeq" id="WP_179728764.1">
    <property type="nucleotide sequence ID" value="NZ_BAABEF010000001.1"/>
</dbReference>
<dbReference type="AlphaFoldDB" id="A0A852RGB7"/>
<evidence type="ECO:0000313" key="2">
    <source>
        <dbReference type="Proteomes" id="UP000582231"/>
    </source>
</evidence>
<comment type="caution">
    <text evidence="1">The sequence shown here is derived from an EMBL/GenBank/DDBJ whole genome shotgun (WGS) entry which is preliminary data.</text>
</comment>
<dbReference type="EMBL" id="JACCBF010000001">
    <property type="protein sequence ID" value="NYD32611.1"/>
    <property type="molecule type" value="Genomic_DNA"/>
</dbReference>
<accession>A0A852RGB7</accession>
<name>A0A852RGB7_9ACTN</name>
<keyword evidence="2" id="KW-1185">Reference proteome</keyword>
<dbReference type="Proteomes" id="UP000582231">
    <property type="component" value="Unassembled WGS sequence"/>
</dbReference>
<organism evidence="1 2">
    <name type="scientific">Nocardioides kongjuensis</name>
    <dbReference type="NCBI Taxonomy" id="349522"/>
    <lineage>
        <taxon>Bacteria</taxon>
        <taxon>Bacillati</taxon>
        <taxon>Actinomycetota</taxon>
        <taxon>Actinomycetes</taxon>
        <taxon>Propionibacteriales</taxon>
        <taxon>Nocardioidaceae</taxon>
        <taxon>Nocardioides</taxon>
    </lineage>
</organism>
<proteinExistence type="predicted"/>
<protein>
    <submittedName>
        <fullName evidence="1">Uncharacterized protein</fullName>
    </submittedName>
</protein>
<sequence>MAYTAEDLPELVGKIVDAAIEAQLSWFGMNGTVDGGFEGTDAGRGIHISPLGGHYNGSTFEKGGQVTDPFTGTPTTLPIPPGWPFDSLQGLIDYYTTEIHEMFRPWITRPRPADFDGAVQATYNAAKAIAATGNPNPKTGDAWDPAVDLYTSIDVVNTNVAGFRGEAMWHLQQDVTARIPHSLEGLGAVTSVLYAAAHGEAEAWKNGADGLADIMVKSIDAMKASDISAGGGGDIVAILNIVGGLSAILGPLTLGATSAAFAIAGTVLQTSKDFIPERKQQPVPLSADNPVGVLTNIRQALEKLSDDIATEETAIQSMVRTVSRLPGWENGTYDLAEPRILQHTDPAYFEEIQTDADELRRIATAIETEISPVLTGAATQLDGATEFAPWQRPSGMGLGTYGGWGEYSYLVGTVTDTLRSSAAYLDHSADVVRLIARSFTMTDAAIRTGLEQIAGEVERDPAIDDD</sequence>
<reference evidence="1 2" key="1">
    <citation type="submission" date="2020-07" db="EMBL/GenBank/DDBJ databases">
        <title>Sequencing the genomes of 1000 actinobacteria strains.</title>
        <authorList>
            <person name="Klenk H.-P."/>
        </authorList>
    </citation>
    <scope>NUCLEOTIDE SEQUENCE [LARGE SCALE GENOMIC DNA]</scope>
    <source>
        <strain evidence="1 2">DSM 19082</strain>
    </source>
</reference>
<evidence type="ECO:0000313" key="1">
    <source>
        <dbReference type="EMBL" id="NYD32611.1"/>
    </source>
</evidence>